<feature type="transmembrane region" description="Helical" evidence="3">
    <location>
        <begin position="12"/>
        <end position="30"/>
    </location>
</feature>
<keyword evidence="3" id="KW-1133">Transmembrane helix</keyword>
<dbReference type="EMBL" id="CP124535">
    <property type="protein sequence ID" value="WGV16931.1"/>
    <property type="molecule type" value="Genomic_DNA"/>
</dbReference>
<evidence type="ECO:0000313" key="6">
    <source>
        <dbReference type="Proteomes" id="UP001230978"/>
    </source>
</evidence>
<keyword evidence="6" id="KW-1185">Reference proteome</keyword>
<keyword evidence="2 3" id="KW-0472">Membrane</keyword>
<evidence type="ECO:0000256" key="2">
    <source>
        <dbReference type="ARBA" id="ARBA00023136"/>
    </source>
</evidence>
<dbReference type="InterPro" id="IPR007450">
    <property type="entry name" value="BamE_dom"/>
</dbReference>
<dbReference type="Pfam" id="PF04355">
    <property type="entry name" value="BamE"/>
    <property type="match status" value="1"/>
</dbReference>
<dbReference type="RefSeq" id="WP_281467770.1">
    <property type="nucleotide sequence ID" value="NZ_CP124535.1"/>
</dbReference>
<dbReference type="Proteomes" id="UP001230978">
    <property type="component" value="Chromosome"/>
</dbReference>
<proteinExistence type="predicted"/>
<feature type="domain" description="Outer membrane protein assembly factor BamE" evidence="4">
    <location>
        <begin position="34"/>
        <end position="109"/>
    </location>
</feature>
<accession>A0ABY8Q8U2</accession>
<gene>
    <name evidence="5" type="primary">bamE</name>
    <name evidence="5" type="ORF">QF092_03730</name>
</gene>
<evidence type="ECO:0000313" key="5">
    <source>
        <dbReference type="EMBL" id="WGV16931.1"/>
    </source>
</evidence>
<protein>
    <submittedName>
        <fullName evidence="5">Outer membrane protein assembly factor BamE</fullName>
    </submittedName>
</protein>
<keyword evidence="1" id="KW-0732">Signal</keyword>
<organism evidence="5 6">
    <name type="scientific">Fuscovulum ytuae</name>
    <dbReference type="NCBI Taxonomy" id="3042299"/>
    <lineage>
        <taxon>Bacteria</taxon>
        <taxon>Pseudomonadati</taxon>
        <taxon>Pseudomonadota</taxon>
        <taxon>Alphaproteobacteria</taxon>
        <taxon>Rhodobacterales</taxon>
        <taxon>Paracoccaceae</taxon>
        <taxon>Fuscovulum</taxon>
    </lineage>
</organism>
<dbReference type="Gene3D" id="3.30.1450.10">
    <property type="match status" value="1"/>
</dbReference>
<sequence length="156" mass="16967">MTALSGTARILRAGVVGLVMVALAACSTLYRNHGYVPTDLDLALVEVGVDTRETVTEKVGRPSASGLLNDVGWFYVQSRWEYRGAFEPREIDRQVVSITFNDNGTVQNIERFGLERGKVVPLSRRVTESSVKGLSLIQQLLGSFGRIAPGVITGDN</sequence>
<evidence type="ECO:0000259" key="4">
    <source>
        <dbReference type="Pfam" id="PF04355"/>
    </source>
</evidence>
<evidence type="ECO:0000256" key="3">
    <source>
        <dbReference type="SAM" id="Phobius"/>
    </source>
</evidence>
<name>A0ABY8Q8U2_9RHOB</name>
<dbReference type="InterPro" id="IPR037873">
    <property type="entry name" value="BamE-like"/>
</dbReference>
<keyword evidence="3" id="KW-0812">Transmembrane</keyword>
<evidence type="ECO:0000256" key="1">
    <source>
        <dbReference type="ARBA" id="ARBA00022729"/>
    </source>
</evidence>
<reference evidence="5 6" key="1">
    <citation type="submission" date="2023-04" db="EMBL/GenBank/DDBJ databases">
        <title>YMD61, complete Genome.</title>
        <authorList>
            <person name="Zhang J."/>
        </authorList>
    </citation>
    <scope>NUCLEOTIDE SEQUENCE [LARGE SCALE GENOMIC DNA]</scope>
    <source>
        <strain evidence="5 6">YMD61</strain>
    </source>
</reference>